<dbReference type="GO" id="GO:0005829">
    <property type="term" value="C:cytosol"/>
    <property type="evidence" value="ECO:0007669"/>
    <property type="project" value="TreeGrafter"/>
</dbReference>
<dbReference type="InterPro" id="IPR036477">
    <property type="entry name" value="Formyl_transf_N_sf"/>
</dbReference>
<protein>
    <submittedName>
        <fullName evidence="2">Formyl transferase</fullName>
    </submittedName>
</protein>
<gene>
    <name evidence="2" type="ORF">D7S86_22505</name>
</gene>
<keyword evidence="2" id="KW-0808">Transferase</keyword>
<dbReference type="Gene3D" id="3.40.50.12230">
    <property type="match status" value="1"/>
</dbReference>
<dbReference type="GO" id="GO:0004479">
    <property type="term" value="F:methionyl-tRNA formyltransferase activity"/>
    <property type="evidence" value="ECO:0007669"/>
    <property type="project" value="TreeGrafter"/>
</dbReference>
<accession>A0A494XHU4</accession>
<dbReference type="PANTHER" id="PTHR11138:SF5">
    <property type="entry name" value="METHIONYL-TRNA FORMYLTRANSFERASE, MITOCHONDRIAL"/>
    <property type="match status" value="1"/>
</dbReference>
<dbReference type="AlphaFoldDB" id="A0A494XHU4"/>
<dbReference type="Proteomes" id="UP000270342">
    <property type="component" value="Unassembled WGS sequence"/>
</dbReference>
<dbReference type="OrthoDB" id="9802815at2"/>
<comment type="caution">
    <text evidence="2">The sequence shown here is derived from an EMBL/GenBank/DDBJ whole genome shotgun (WGS) entry which is preliminary data.</text>
</comment>
<organism evidence="2 3">
    <name type="scientific">Pararobbsia silviterrae</name>
    <dbReference type="NCBI Taxonomy" id="1792498"/>
    <lineage>
        <taxon>Bacteria</taxon>
        <taxon>Pseudomonadati</taxon>
        <taxon>Pseudomonadota</taxon>
        <taxon>Betaproteobacteria</taxon>
        <taxon>Burkholderiales</taxon>
        <taxon>Burkholderiaceae</taxon>
        <taxon>Pararobbsia</taxon>
    </lineage>
</organism>
<evidence type="ECO:0000313" key="3">
    <source>
        <dbReference type="Proteomes" id="UP000270342"/>
    </source>
</evidence>
<dbReference type="RefSeq" id="WP_121089560.1">
    <property type="nucleotide sequence ID" value="NZ_RBZU01000012.1"/>
</dbReference>
<feature type="domain" description="Formyl transferase N-terminal" evidence="1">
    <location>
        <begin position="107"/>
        <end position="218"/>
    </location>
</feature>
<dbReference type="InterPro" id="IPR002376">
    <property type="entry name" value="Formyl_transf_N"/>
</dbReference>
<reference evidence="2 3" key="1">
    <citation type="submission" date="2018-10" db="EMBL/GenBank/DDBJ databases">
        <title>Robbsia sp. DHC34, isolated from soil.</title>
        <authorList>
            <person name="Gao Z.-H."/>
            <person name="Qiu L.-H."/>
        </authorList>
    </citation>
    <scope>NUCLEOTIDE SEQUENCE [LARGE SCALE GENOMIC DNA]</scope>
    <source>
        <strain evidence="2 3">DHC34</strain>
    </source>
</reference>
<dbReference type="PANTHER" id="PTHR11138">
    <property type="entry name" value="METHIONYL-TRNA FORMYLTRANSFERASE"/>
    <property type="match status" value="1"/>
</dbReference>
<evidence type="ECO:0000259" key="1">
    <source>
        <dbReference type="Pfam" id="PF00551"/>
    </source>
</evidence>
<evidence type="ECO:0000313" key="2">
    <source>
        <dbReference type="EMBL" id="RKP47739.1"/>
    </source>
</evidence>
<sequence length="274" mass="29812">MRLALFTLESLANATAVRRFVASHGHDLVLVGLSDPFRQSMGGSLGQTWRHLKRSGPRFLPYLAANFSLPRLRGALPARRANRDAEDQPLRDLCAALDIPAIVVSDVNDTDIRDRLRSLDVDLLISFHFDQIFDAQTLGIARLGGVNVHPSLLPQHRGPVPTLHALLEHPPRFGVTVHRLVPQIDAGPILAQAPVTLPERTTALRAASLLHERGGELLDAVLPAIASGTAHESHAATLPYCPFPTRSQLRDVSKRGLSAADWADICAALKLSIR</sequence>
<dbReference type="EMBL" id="RBZU01000012">
    <property type="protein sequence ID" value="RKP47739.1"/>
    <property type="molecule type" value="Genomic_DNA"/>
</dbReference>
<dbReference type="SUPFAM" id="SSF53328">
    <property type="entry name" value="Formyltransferase"/>
    <property type="match status" value="1"/>
</dbReference>
<proteinExistence type="predicted"/>
<keyword evidence="3" id="KW-1185">Reference proteome</keyword>
<name>A0A494XHU4_9BURK</name>
<dbReference type="Pfam" id="PF00551">
    <property type="entry name" value="Formyl_trans_N"/>
    <property type="match status" value="1"/>
</dbReference>